<comment type="caution">
    <text evidence="2">The sequence shown here is derived from an EMBL/GenBank/DDBJ whole genome shotgun (WGS) entry which is preliminary data.</text>
</comment>
<dbReference type="Proteomes" id="UP000325313">
    <property type="component" value="Unassembled WGS sequence"/>
</dbReference>
<feature type="region of interest" description="Disordered" evidence="1">
    <location>
        <begin position="319"/>
        <end position="340"/>
    </location>
</feature>
<proteinExistence type="predicted"/>
<reference evidence="2 3" key="1">
    <citation type="submission" date="2019-05" db="EMBL/GenBank/DDBJ databases">
        <title>Emergence of the Ug99 lineage of the wheat stem rust pathogen through somatic hybridization.</title>
        <authorList>
            <person name="Li F."/>
            <person name="Upadhyaya N.M."/>
            <person name="Sperschneider J."/>
            <person name="Matny O."/>
            <person name="Nguyen-Phuc H."/>
            <person name="Mago R."/>
            <person name="Raley C."/>
            <person name="Miller M.E."/>
            <person name="Silverstein K.A.T."/>
            <person name="Henningsen E."/>
            <person name="Hirsch C.D."/>
            <person name="Visser B."/>
            <person name="Pretorius Z.A."/>
            <person name="Steffenson B.J."/>
            <person name="Schwessinger B."/>
            <person name="Dodds P.N."/>
            <person name="Figueroa M."/>
        </authorList>
    </citation>
    <scope>NUCLEOTIDE SEQUENCE [LARGE SCALE GENOMIC DNA]</scope>
    <source>
        <strain evidence="2 3">Ug99</strain>
    </source>
</reference>
<accession>A0A5B0RWD0</accession>
<evidence type="ECO:0000313" key="3">
    <source>
        <dbReference type="Proteomes" id="UP000325313"/>
    </source>
</evidence>
<sequence>MAKPTAQHPLGKFSKRMFITGERGAKITDTFLQNPPTMGPHIADTGLNFHPANFNGKNDRMIYPRESFVLPKPESKQAGLTLMEFHAIAGRKMNLTPRQMDGFVENFIASTLKGKLSGKTFTLLDLVSMNIEWGEKNIMPVEHINKLKNWFKLLEDNGTGKFKKTLEEYSSMTRDKISGILDSETAQRFADWHVVKEWRNKYKDTVKLDVSSLINAHMKWADKNILSFMNPYNEILRSKDKDVVLEELSENLKHLELEDYIKIMDQTLSKRQRESLEWYLIGGSKSSTHDSSGVPWGYDNLSRGIKDWKIKEAEKGSPFGPESYVRNPKEPIGLPGGPKSSDAQLEIKIEPLKSSQEETPAQITKASSWKQQFKLLIKSFWKALRRYFQPKHA</sequence>
<dbReference type="AlphaFoldDB" id="A0A5B0RWD0"/>
<gene>
    <name evidence="2" type="ORF">PGTUg99_002744</name>
</gene>
<dbReference type="EMBL" id="VDEP01000136">
    <property type="protein sequence ID" value="KAA1129435.1"/>
    <property type="molecule type" value="Genomic_DNA"/>
</dbReference>
<evidence type="ECO:0000256" key="1">
    <source>
        <dbReference type="SAM" id="MobiDB-lite"/>
    </source>
</evidence>
<evidence type="ECO:0000313" key="2">
    <source>
        <dbReference type="EMBL" id="KAA1129435.1"/>
    </source>
</evidence>
<protein>
    <submittedName>
        <fullName evidence="2">Uncharacterized protein</fullName>
    </submittedName>
</protein>
<name>A0A5B0RWD0_PUCGR</name>
<organism evidence="2 3">
    <name type="scientific">Puccinia graminis f. sp. tritici</name>
    <dbReference type="NCBI Taxonomy" id="56615"/>
    <lineage>
        <taxon>Eukaryota</taxon>
        <taxon>Fungi</taxon>
        <taxon>Dikarya</taxon>
        <taxon>Basidiomycota</taxon>
        <taxon>Pucciniomycotina</taxon>
        <taxon>Pucciniomycetes</taxon>
        <taxon>Pucciniales</taxon>
        <taxon>Pucciniaceae</taxon>
        <taxon>Puccinia</taxon>
    </lineage>
</organism>